<dbReference type="AlphaFoldDB" id="A0A7S0M7Z7"/>
<reference evidence="3" key="1">
    <citation type="submission" date="2021-01" db="EMBL/GenBank/DDBJ databases">
        <authorList>
            <person name="Corre E."/>
            <person name="Pelletier E."/>
            <person name="Niang G."/>
            <person name="Scheremetjew M."/>
            <person name="Finn R."/>
            <person name="Kale V."/>
            <person name="Holt S."/>
            <person name="Cochrane G."/>
            <person name="Meng A."/>
            <person name="Brown T."/>
            <person name="Cohen L."/>
        </authorList>
    </citation>
    <scope>NUCLEOTIDE SEQUENCE</scope>
    <source>
        <strain evidence="3">CCAP979/52</strain>
    </source>
</reference>
<evidence type="ECO:0008006" key="4">
    <source>
        <dbReference type="Google" id="ProtNLM"/>
    </source>
</evidence>
<gene>
    <name evidence="3" type="ORF">CCUR1050_LOCUS10724</name>
</gene>
<dbReference type="GO" id="GO:0006887">
    <property type="term" value="P:exocytosis"/>
    <property type="evidence" value="ECO:0007669"/>
    <property type="project" value="TreeGrafter"/>
</dbReference>
<dbReference type="GO" id="GO:0030041">
    <property type="term" value="P:actin filament polymerization"/>
    <property type="evidence" value="ECO:0007669"/>
    <property type="project" value="TreeGrafter"/>
</dbReference>
<protein>
    <recommendedName>
        <fullName evidence="4">WASH complex subunit 3</fullName>
    </recommendedName>
</protein>
<accession>A0A7S0M7Z7</accession>
<dbReference type="PANTHER" id="PTHR13015">
    <property type="entry name" value="PROTEIN AD-016-RELATED"/>
    <property type="match status" value="1"/>
</dbReference>
<dbReference type="PANTHER" id="PTHR13015:SF0">
    <property type="entry name" value="WASH COMPLEX SUBUNIT 3"/>
    <property type="match status" value="1"/>
</dbReference>
<sequence length="217" mass="23504">MESKIDLSQVTPVNYKVTVVLVNQFAVTTIQFLNRFSSQCEEKLRYVSEGIYRVNAGLDLLEAKLDSIPFLNNDQDARTELANEKTKDEGSNVVVPTSAITDGNASSQGSVIAFNVDTVRHSPEPVSSVTQAQVQQGQEESAGSIQTVPSENFVKLKDDLRFTKYFRMVKMGVPPAAVKGKMSMEGADPSVLDLDPESPAPEGAVTSLPSDNSDDSD</sequence>
<feature type="region of interest" description="Disordered" evidence="2">
    <location>
        <begin position="179"/>
        <end position="217"/>
    </location>
</feature>
<evidence type="ECO:0000256" key="1">
    <source>
        <dbReference type="ARBA" id="ARBA00006290"/>
    </source>
</evidence>
<proteinExistence type="inferred from homology"/>
<dbReference type="Pfam" id="PF10152">
    <property type="entry name" value="CCDC53"/>
    <property type="match status" value="1"/>
</dbReference>
<dbReference type="EMBL" id="HBEZ01019408">
    <property type="protein sequence ID" value="CAD8633043.1"/>
    <property type="molecule type" value="Transcribed_RNA"/>
</dbReference>
<dbReference type="InterPro" id="IPR019309">
    <property type="entry name" value="WASHC3"/>
</dbReference>
<comment type="similarity">
    <text evidence="1">Belongs to the CCDC53 family.</text>
</comment>
<evidence type="ECO:0000313" key="3">
    <source>
        <dbReference type="EMBL" id="CAD8633043.1"/>
    </source>
</evidence>
<organism evidence="3">
    <name type="scientific">Cryptomonas curvata</name>
    <dbReference type="NCBI Taxonomy" id="233186"/>
    <lineage>
        <taxon>Eukaryota</taxon>
        <taxon>Cryptophyceae</taxon>
        <taxon>Cryptomonadales</taxon>
        <taxon>Cryptomonadaceae</taxon>
        <taxon>Cryptomonas</taxon>
    </lineage>
</organism>
<dbReference type="GO" id="GO:0071203">
    <property type="term" value="C:WASH complex"/>
    <property type="evidence" value="ECO:0007669"/>
    <property type="project" value="InterPro"/>
</dbReference>
<evidence type="ECO:0000256" key="2">
    <source>
        <dbReference type="SAM" id="MobiDB-lite"/>
    </source>
</evidence>
<name>A0A7S0M7Z7_9CRYP</name>